<keyword evidence="7" id="KW-1133">Transmembrane helix</keyword>
<dbReference type="Gene3D" id="3.10.580.10">
    <property type="entry name" value="CBS-domain"/>
    <property type="match status" value="1"/>
</dbReference>
<accession>A0ABY4DWN4</accession>
<dbReference type="CDD" id="cd04590">
    <property type="entry name" value="CBS_pair_CorC_HlyC_assoc"/>
    <property type="match status" value="1"/>
</dbReference>
<feature type="transmembrane region" description="Helical" evidence="7">
    <location>
        <begin position="159"/>
        <end position="177"/>
    </location>
</feature>
<dbReference type="PANTHER" id="PTHR22777">
    <property type="entry name" value="HEMOLYSIN-RELATED"/>
    <property type="match status" value="1"/>
</dbReference>
<evidence type="ECO:0000313" key="9">
    <source>
        <dbReference type="EMBL" id="UOO87924.1"/>
    </source>
</evidence>
<dbReference type="SMART" id="SM01091">
    <property type="entry name" value="CorC_HlyC"/>
    <property type="match status" value="1"/>
</dbReference>
<proteinExistence type="inferred from homology"/>
<dbReference type="InterPro" id="IPR005496">
    <property type="entry name" value="Integral_membrane_TerC"/>
</dbReference>
<dbReference type="InterPro" id="IPR005170">
    <property type="entry name" value="Transptr-assoc_dom"/>
</dbReference>
<feature type="transmembrane region" description="Helical" evidence="7">
    <location>
        <begin position="129"/>
        <end position="153"/>
    </location>
</feature>
<dbReference type="InterPro" id="IPR000644">
    <property type="entry name" value="CBS_dom"/>
</dbReference>
<dbReference type="InterPro" id="IPR046342">
    <property type="entry name" value="CBS_dom_sf"/>
</dbReference>
<evidence type="ECO:0000313" key="10">
    <source>
        <dbReference type="Proteomes" id="UP000832011"/>
    </source>
</evidence>
<dbReference type="SUPFAM" id="SSF54631">
    <property type="entry name" value="CBS-domain pair"/>
    <property type="match status" value="1"/>
</dbReference>
<feature type="domain" description="CBS" evidence="8">
    <location>
        <begin position="370"/>
        <end position="426"/>
    </location>
</feature>
<feature type="transmembrane region" description="Helical" evidence="7">
    <location>
        <begin position="12"/>
        <end position="38"/>
    </location>
</feature>
<keyword evidence="4" id="KW-0677">Repeat</keyword>
<dbReference type="PANTHER" id="PTHR22777:SF30">
    <property type="entry name" value="UPF0053 PROTEIN YEGH"/>
    <property type="match status" value="1"/>
</dbReference>
<dbReference type="Pfam" id="PF00571">
    <property type="entry name" value="CBS"/>
    <property type="match status" value="1"/>
</dbReference>
<evidence type="ECO:0000256" key="5">
    <source>
        <dbReference type="ARBA" id="ARBA00023122"/>
    </source>
</evidence>
<name>A0ABY4DWN4_9NEIS</name>
<dbReference type="Pfam" id="PF03741">
    <property type="entry name" value="TerC"/>
    <property type="match status" value="1"/>
</dbReference>
<dbReference type="Proteomes" id="UP000832011">
    <property type="component" value="Chromosome"/>
</dbReference>
<dbReference type="InterPro" id="IPR044751">
    <property type="entry name" value="Ion_transp-like_CBS"/>
</dbReference>
<dbReference type="PROSITE" id="PS51371">
    <property type="entry name" value="CBS"/>
    <property type="match status" value="1"/>
</dbReference>
<comment type="subcellular location">
    <subcellularLocation>
        <location evidence="1">Cell membrane</location>
        <topology evidence="1">Multi-pass membrane protein</topology>
    </subcellularLocation>
</comment>
<dbReference type="SUPFAM" id="SSF56176">
    <property type="entry name" value="FAD-binding/transporter-associated domain-like"/>
    <property type="match status" value="1"/>
</dbReference>
<dbReference type="Gene3D" id="3.30.465.10">
    <property type="match status" value="1"/>
</dbReference>
<dbReference type="Pfam" id="PF03471">
    <property type="entry name" value="CorC_HlyC"/>
    <property type="match status" value="1"/>
</dbReference>
<feature type="transmembrane region" description="Helical" evidence="7">
    <location>
        <begin position="50"/>
        <end position="71"/>
    </location>
</feature>
<reference evidence="9 10" key="1">
    <citation type="journal article" date="2022" name="Res Sq">
        <title>Evolution of multicellular longitudinally dividing oral cavity symbionts (Neisseriaceae).</title>
        <authorList>
            <person name="Nyongesa S."/>
            <person name="Weber P."/>
            <person name="Bernet E."/>
            <person name="Pullido F."/>
            <person name="Nieckarz M."/>
            <person name="Delaby M."/>
            <person name="Nieves C."/>
            <person name="Viehboeck T."/>
            <person name="Krause N."/>
            <person name="Rivera-Millot A."/>
            <person name="Nakamura A."/>
            <person name="Vischer N."/>
            <person name="VanNieuwenhze M."/>
            <person name="Brun Y."/>
            <person name="Cava F."/>
            <person name="Bulgheresi S."/>
            <person name="Veyrier F."/>
        </authorList>
    </citation>
    <scope>NUCLEOTIDE SEQUENCE [LARGE SCALE GENOMIC DNA]</scope>
    <source>
        <strain evidence="9 10">SN4</strain>
    </source>
</reference>
<keyword evidence="7" id="KW-0472">Membrane</keyword>
<organism evidence="9 10">
    <name type="scientific">Vitreoscilla massiliensis</name>
    <dbReference type="NCBI Taxonomy" id="1689272"/>
    <lineage>
        <taxon>Bacteria</taxon>
        <taxon>Pseudomonadati</taxon>
        <taxon>Pseudomonadota</taxon>
        <taxon>Betaproteobacteria</taxon>
        <taxon>Neisseriales</taxon>
        <taxon>Neisseriaceae</taxon>
        <taxon>Vitreoscilla</taxon>
    </lineage>
</organism>
<evidence type="ECO:0000256" key="6">
    <source>
        <dbReference type="PROSITE-ProRule" id="PRU00703"/>
    </source>
</evidence>
<dbReference type="EMBL" id="CP091511">
    <property type="protein sequence ID" value="UOO87924.1"/>
    <property type="molecule type" value="Genomic_DNA"/>
</dbReference>
<evidence type="ECO:0000256" key="2">
    <source>
        <dbReference type="ARBA" id="ARBA00006337"/>
    </source>
</evidence>
<dbReference type="RefSeq" id="WP_058356637.1">
    <property type="nucleotide sequence ID" value="NZ_CABKVG010000009.1"/>
</dbReference>
<comment type="similarity">
    <text evidence="2">Belongs to the UPF0053 family.</text>
</comment>
<keyword evidence="3" id="KW-1003">Cell membrane</keyword>
<evidence type="ECO:0000256" key="4">
    <source>
        <dbReference type="ARBA" id="ARBA00022737"/>
    </source>
</evidence>
<evidence type="ECO:0000256" key="1">
    <source>
        <dbReference type="ARBA" id="ARBA00004651"/>
    </source>
</evidence>
<keyword evidence="7" id="KW-0812">Transmembrane</keyword>
<dbReference type="InterPro" id="IPR036318">
    <property type="entry name" value="FAD-bd_PCMH-like_sf"/>
</dbReference>
<evidence type="ECO:0000256" key="3">
    <source>
        <dbReference type="ARBA" id="ARBA00022475"/>
    </source>
</evidence>
<sequence>MDFSWVLEPATLVGFLTLLVLEVVLGIDNLVFVAILANKVKPQHRDKARIVGLSLAVIIRIVMLASMAYIMKLTTPLFYVDDFGVSGKDMIMFAGGIFLLYKATTELHERLEGQAEYVDSGNSRRKHTAFWAVVGQIILLDAVFSIDSVITAVAMVEHITIAMAAVVVAMAVMIWASKPLTEFVDKHPTVVMLCLGFLLMIGFSLIAEGFHYHIPKGYLYAAIGFSILIEVFNQVSSKNRKKNAFSARTWRARTAESVLGMMGIREAVLAKAGAVNGDDSHFEDNEKLMIQSVLTLAERPILGVMTPRPEIERLDISQSKEQQCKQLEDTPFSRLMVVGKAGIDEPLGYINKKDLLAQMLATGEFSIHKALKQPLVLPENSTVLNAMELFRAKSADIALVVDEFGGILGMVTMKDLMETIAGDFPEEYEREEAPSIEMHPDQSFTVDGSLEYGSLAQQIDLPPQDDEADFHTVAGLIMDELQAIPEVGDSIDYHQWRFSVIEKVGQRIERVKVTRISDEEWFKED</sequence>
<gene>
    <name evidence="9" type="ORF">LVJ82_10510</name>
</gene>
<feature type="transmembrane region" description="Helical" evidence="7">
    <location>
        <begin position="189"/>
        <end position="212"/>
    </location>
</feature>
<protein>
    <submittedName>
        <fullName evidence="9">TerC family protein</fullName>
    </submittedName>
</protein>
<evidence type="ECO:0000256" key="7">
    <source>
        <dbReference type="SAM" id="Phobius"/>
    </source>
</evidence>
<evidence type="ECO:0000259" key="8">
    <source>
        <dbReference type="PROSITE" id="PS51371"/>
    </source>
</evidence>
<dbReference type="InterPro" id="IPR016169">
    <property type="entry name" value="FAD-bd_PCMH_sub2"/>
</dbReference>
<keyword evidence="10" id="KW-1185">Reference proteome</keyword>
<keyword evidence="5 6" id="KW-0129">CBS domain</keyword>